<keyword evidence="4 6" id="KW-0694">RNA-binding</keyword>
<dbReference type="CDD" id="cd04163">
    <property type="entry name" value="Era"/>
    <property type="match status" value="1"/>
</dbReference>
<evidence type="ECO:0000256" key="6">
    <source>
        <dbReference type="HAMAP-Rule" id="MF_00367"/>
    </source>
</evidence>
<keyword evidence="6" id="KW-0963">Cytoplasm</keyword>
<proteinExistence type="inferred from homology"/>
<evidence type="ECO:0000259" key="10">
    <source>
        <dbReference type="PROSITE" id="PS51713"/>
    </source>
</evidence>
<gene>
    <name evidence="6" type="primary">era</name>
    <name evidence="11" type="ORF">OP8BY_1194</name>
</gene>
<dbReference type="PANTHER" id="PTHR42698:SF1">
    <property type="entry name" value="GTPASE ERA, MITOCHONDRIAL"/>
    <property type="match status" value="1"/>
</dbReference>
<protein>
    <recommendedName>
        <fullName evidence="2 6">GTPase Era</fullName>
    </recommendedName>
</protein>
<feature type="region of interest" description="G4" evidence="7">
    <location>
        <begin position="119"/>
        <end position="122"/>
    </location>
</feature>
<dbReference type="InterPro" id="IPR004044">
    <property type="entry name" value="KH_dom_type_2"/>
</dbReference>
<comment type="function">
    <text evidence="6">An essential GTPase that binds both GDP and GTP, with rapid nucleotide exchange. Plays a role in 16S rRNA processing and 30S ribosomal subunit biogenesis and possibly also in cell cycle regulation and energy metabolism.</text>
</comment>
<evidence type="ECO:0000313" key="12">
    <source>
        <dbReference type="Proteomes" id="UP000257323"/>
    </source>
</evidence>
<dbReference type="GO" id="GO:0003924">
    <property type="term" value="F:GTPase activity"/>
    <property type="evidence" value="ECO:0007669"/>
    <property type="project" value="UniProtKB-UniRule"/>
</dbReference>
<feature type="binding site" evidence="6">
    <location>
        <begin position="57"/>
        <end position="61"/>
    </location>
    <ligand>
        <name>GTP</name>
        <dbReference type="ChEBI" id="CHEBI:37565"/>
    </ligand>
</feature>
<dbReference type="SUPFAM" id="SSF54814">
    <property type="entry name" value="Prokaryotic type KH domain (KH-domain type II)"/>
    <property type="match status" value="1"/>
</dbReference>
<dbReference type="InterPro" id="IPR006073">
    <property type="entry name" value="GTP-bd"/>
</dbReference>
<dbReference type="InterPro" id="IPR009019">
    <property type="entry name" value="KH_sf_prok-type"/>
</dbReference>
<dbReference type="SUPFAM" id="SSF52540">
    <property type="entry name" value="P-loop containing nucleoside triphosphate hydrolases"/>
    <property type="match status" value="1"/>
</dbReference>
<reference evidence="11 12" key="1">
    <citation type="submission" date="2018-08" db="EMBL/GenBank/DDBJ databases">
        <title>Genome analysis of the thermophilic bacterium of the candidate phylum Aminicenantes from deep subsurface aquifer revealed its physiology and ecological role.</title>
        <authorList>
            <person name="Kadnikov V.V."/>
            <person name="Mardanov A.V."/>
            <person name="Beletsky A.V."/>
            <person name="Karnachuk O.V."/>
            <person name="Ravin N.V."/>
        </authorList>
    </citation>
    <scope>NUCLEOTIDE SEQUENCE [LARGE SCALE GENOMIC DNA]</scope>
    <source>
        <strain evidence="11">BY38</strain>
    </source>
</reference>
<dbReference type="InterPro" id="IPR027417">
    <property type="entry name" value="P-loop_NTPase"/>
</dbReference>
<dbReference type="Pfam" id="PF01926">
    <property type="entry name" value="MMR_HSR1"/>
    <property type="match status" value="1"/>
</dbReference>
<name>A0A3E2BPF1_9BACT</name>
<keyword evidence="6" id="KW-0699">rRNA-binding</keyword>
<dbReference type="Pfam" id="PF07650">
    <property type="entry name" value="KH_2"/>
    <property type="match status" value="1"/>
</dbReference>
<feature type="binding site" evidence="6">
    <location>
        <begin position="10"/>
        <end position="17"/>
    </location>
    <ligand>
        <name>GTP</name>
        <dbReference type="ChEBI" id="CHEBI:37565"/>
    </ligand>
</feature>
<evidence type="ECO:0000313" key="11">
    <source>
        <dbReference type="EMBL" id="RFT16581.1"/>
    </source>
</evidence>
<dbReference type="CDD" id="cd22534">
    <property type="entry name" value="KH-II_Era"/>
    <property type="match status" value="1"/>
</dbReference>
<comment type="caution">
    <text evidence="11">The sequence shown here is derived from an EMBL/GenBank/DDBJ whole genome shotgun (WGS) entry which is preliminary data.</text>
</comment>
<dbReference type="Gene3D" id="3.30.300.20">
    <property type="match status" value="1"/>
</dbReference>
<dbReference type="NCBIfam" id="NF000908">
    <property type="entry name" value="PRK00089.1"/>
    <property type="match status" value="1"/>
</dbReference>
<dbReference type="NCBIfam" id="TIGR00231">
    <property type="entry name" value="small_GTP"/>
    <property type="match status" value="1"/>
</dbReference>
<dbReference type="PROSITE" id="PS50823">
    <property type="entry name" value="KH_TYPE_2"/>
    <property type="match status" value="1"/>
</dbReference>
<dbReference type="InterPro" id="IPR030388">
    <property type="entry name" value="G_ERA_dom"/>
</dbReference>
<feature type="domain" description="Era-type G" evidence="10">
    <location>
        <begin position="2"/>
        <end position="169"/>
    </location>
</feature>
<dbReference type="PRINTS" id="PR00326">
    <property type="entry name" value="GTP1OBG"/>
</dbReference>
<dbReference type="EMBL" id="QUAH01000002">
    <property type="protein sequence ID" value="RFT16581.1"/>
    <property type="molecule type" value="Genomic_DNA"/>
</dbReference>
<dbReference type="PROSITE" id="PS51713">
    <property type="entry name" value="G_ERA"/>
    <property type="match status" value="1"/>
</dbReference>
<dbReference type="InterPro" id="IPR005225">
    <property type="entry name" value="Small_GTP-bd"/>
</dbReference>
<dbReference type="PANTHER" id="PTHR42698">
    <property type="entry name" value="GTPASE ERA"/>
    <property type="match status" value="1"/>
</dbReference>
<dbReference type="HAMAP" id="MF_00367">
    <property type="entry name" value="GTPase_Era"/>
    <property type="match status" value="1"/>
</dbReference>
<evidence type="ECO:0000256" key="3">
    <source>
        <dbReference type="ARBA" id="ARBA00022741"/>
    </source>
</evidence>
<evidence type="ECO:0000256" key="5">
    <source>
        <dbReference type="ARBA" id="ARBA00023134"/>
    </source>
</evidence>
<dbReference type="InterPro" id="IPR015946">
    <property type="entry name" value="KH_dom-like_a/b"/>
</dbReference>
<evidence type="ECO:0000256" key="2">
    <source>
        <dbReference type="ARBA" id="ARBA00020484"/>
    </source>
</evidence>
<keyword evidence="6" id="KW-1003">Cell membrane</keyword>
<feature type="binding site" evidence="6">
    <location>
        <begin position="119"/>
        <end position="122"/>
    </location>
    <ligand>
        <name>GTP</name>
        <dbReference type="ChEBI" id="CHEBI:37565"/>
    </ligand>
</feature>
<feature type="region of interest" description="G3" evidence="7">
    <location>
        <begin position="57"/>
        <end position="60"/>
    </location>
</feature>
<dbReference type="GO" id="GO:0043024">
    <property type="term" value="F:ribosomal small subunit binding"/>
    <property type="evidence" value="ECO:0007669"/>
    <property type="project" value="TreeGrafter"/>
</dbReference>
<dbReference type="Proteomes" id="UP000257323">
    <property type="component" value="Unassembled WGS sequence"/>
</dbReference>
<dbReference type="GO" id="GO:0000028">
    <property type="term" value="P:ribosomal small subunit assembly"/>
    <property type="evidence" value="ECO:0007669"/>
    <property type="project" value="TreeGrafter"/>
</dbReference>
<evidence type="ECO:0000259" key="9">
    <source>
        <dbReference type="PROSITE" id="PS50823"/>
    </source>
</evidence>
<accession>A0A3E2BPF1</accession>
<dbReference type="InterPro" id="IPR005662">
    <property type="entry name" value="GTPase_Era-like"/>
</dbReference>
<organism evidence="11 12">
    <name type="scientific">Candidatus Saccharicenans subterraneus</name>
    <dbReference type="NCBI Taxonomy" id="2508984"/>
    <lineage>
        <taxon>Bacteria</taxon>
        <taxon>Candidatus Aminicenantota</taxon>
        <taxon>Candidatus Aminicenantia</taxon>
        <taxon>Candidatus Aminicenantales</taxon>
        <taxon>Candidatus Saccharicenantaceae</taxon>
        <taxon>Candidatus Saccharicenans</taxon>
    </lineage>
</organism>
<keyword evidence="3 6" id="KW-0547">Nucleotide-binding</keyword>
<dbReference type="GO" id="GO:0005829">
    <property type="term" value="C:cytosol"/>
    <property type="evidence" value="ECO:0007669"/>
    <property type="project" value="TreeGrafter"/>
</dbReference>
<keyword evidence="6" id="KW-0472">Membrane</keyword>
<evidence type="ECO:0000256" key="8">
    <source>
        <dbReference type="RuleBase" id="RU003761"/>
    </source>
</evidence>
<evidence type="ECO:0000256" key="4">
    <source>
        <dbReference type="ARBA" id="ARBA00022884"/>
    </source>
</evidence>
<dbReference type="Gene3D" id="3.40.50.300">
    <property type="entry name" value="P-loop containing nucleotide triphosphate hydrolases"/>
    <property type="match status" value="1"/>
</dbReference>
<feature type="region of interest" description="G1" evidence="7">
    <location>
        <begin position="10"/>
        <end position="17"/>
    </location>
</feature>
<dbReference type="GO" id="GO:0070181">
    <property type="term" value="F:small ribosomal subunit rRNA binding"/>
    <property type="evidence" value="ECO:0007669"/>
    <property type="project" value="UniProtKB-UniRule"/>
</dbReference>
<dbReference type="GO" id="GO:0005525">
    <property type="term" value="F:GTP binding"/>
    <property type="evidence" value="ECO:0007669"/>
    <property type="project" value="UniProtKB-UniRule"/>
</dbReference>
<dbReference type="AlphaFoldDB" id="A0A3E2BPF1"/>
<sequence length="293" mass="32300">MKSGFVAVVGKPNTGKSTLINALTGKKISIVSEKPQTTRFKLRGIITRPEGQIILVDTPGFHQARDALGAFLNSQVTGTIKEVDLVLFLVDASRALNDEDRQLAAEVKKTGRPVVLVLTKKDLCSEEQIEVARKSAGELLDFVDVVSLSALRGDGLEDLVSRIISLLPEGPLLYPEDMMTDYPLAIQAAEIIREKILANTYQEVPHAVAVEVLRVGERTPGGLLEIEADIHVEKDSQKKIIIGQGGSMIKKIGTLAREELEFLTGKKVFLSLRVKVSEKWKEKESFVRKIYRS</sequence>
<dbReference type="NCBIfam" id="TIGR00436">
    <property type="entry name" value="era"/>
    <property type="match status" value="1"/>
</dbReference>
<keyword evidence="6" id="KW-0690">Ribosome biogenesis</keyword>
<feature type="domain" description="KH type-2" evidence="9">
    <location>
        <begin position="192"/>
        <end position="278"/>
    </location>
</feature>
<evidence type="ECO:0000256" key="7">
    <source>
        <dbReference type="PROSITE-ProRule" id="PRU01050"/>
    </source>
</evidence>
<comment type="subunit">
    <text evidence="6">Monomer.</text>
</comment>
<comment type="subcellular location">
    <subcellularLocation>
        <location evidence="6">Cytoplasm</location>
    </subcellularLocation>
    <subcellularLocation>
        <location evidence="6">Cell membrane</location>
        <topology evidence="6">Peripheral membrane protein</topology>
    </subcellularLocation>
</comment>
<feature type="region of interest" description="G5" evidence="7">
    <location>
        <begin position="148"/>
        <end position="150"/>
    </location>
</feature>
<comment type="similarity">
    <text evidence="1 6 7 8">Belongs to the TRAFAC class TrmE-Era-EngA-EngB-Septin-like GTPase superfamily. Era GTPase family.</text>
</comment>
<evidence type="ECO:0000256" key="1">
    <source>
        <dbReference type="ARBA" id="ARBA00007921"/>
    </source>
</evidence>
<dbReference type="GO" id="GO:0005886">
    <property type="term" value="C:plasma membrane"/>
    <property type="evidence" value="ECO:0007669"/>
    <property type="project" value="UniProtKB-SubCell"/>
</dbReference>
<feature type="region of interest" description="G2" evidence="7">
    <location>
        <begin position="36"/>
        <end position="40"/>
    </location>
</feature>
<keyword evidence="5 6" id="KW-0342">GTP-binding</keyword>